<dbReference type="EMBL" id="CP112998">
    <property type="protein sequence ID" value="WAC12183.1"/>
    <property type="molecule type" value="Genomic_DNA"/>
</dbReference>
<gene>
    <name evidence="5" type="ORF">ON006_31210</name>
</gene>
<dbReference type="Proteomes" id="UP001164653">
    <property type="component" value="Chromosome"/>
</dbReference>
<keyword evidence="2" id="KW-0520">NAD</keyword>
<evidence type="ECO:0000313" key="6">
    <source>
        <dbReference type="Proteomes" id="UP001164653"/>
    </source>
</evidence>
<keyword evidence="1" id="KW-0560">Oxidoreductase</keyword>
<dbReference type="NCBIfam" id="NF002969">
    <property type="entry name" value="PRK03643.1"/>
    <property type="match status" value="1"/>
</dbReference>
<dbReference type="RefSeq" id="WP_244821951.1">
    <property type="nucleotide sequence ID" value="NZ_CP112998.1"/>
</dbReference>
<dbReference type="InterPro" id="IPR013131">
    <property type="entry name" value="Mannitol_DH_N"/>
</dbReference>
<dbReference type="Gene3D" id="3.40.50.720">
    <property type="entry name" value="NAD(P)-binding Rossmann-like Domain"/>
    <property type="match status" value="1"/>
</dbReference>
<feature type="domain" description="Mannitol dehydrogenase C-terminal" evidence="4">
    <location>
        <begin position="286"/>
        <end position="488"/>
    </location>
</feature>
<dbReference type="GO" id="GO:0019592">
    <property type="term" value="P:mannitol catabolic process"/>
    <property type="evidence" value="ECO:0007669"/>
    <property type="project" value="TreeGrafter"/>
</dbReference>
<evidence type="ECO:0000259" key="4">
    <source>
        <dbReference type="Pfam" id="PF08125"/>
    </source>
</evidence>
<dbReference type="Pfam" id="PF08125">
    <property type="entry name" value="Mannitol_dh_C"/>
    <property type="match status" value="1"/>
</dbReference>
<dbReference type="PANTHER" id="PTHR30524">
    <property type="entry name" value="MANNITOL-1-PHOSPHATE 5-DEHYDROGENASE"/>
    <property type="match status" value="1"/>
</dbReference>
<dbReference type="Pfam" id="PF01232">
    <property type="entry name" value="Mannitol_dh"/>
    <property type="match status" value="1"/>
</dbReference>
<feature type="domain" description="Mannitol dehydrogenase N-terminal" evidence="3">
    <location>
        <begin position="31"/>
        <end position="267"/>
    </location>
</feature>
<organism evidence="5 6">
    <name type="scientific">Dyadobacter pollutisoli</name>
    <dbReference type="NCBI Taxonomy" id="2910158"/>
    <lineage>
        <taxon>Bacteria</taxon>
        <taxon>Pseudomonadati</taxon>
        <taxon>Bacteroidota</taxon>
        <taxon>Cytophagia</taxon>
        <taxon>Cytophagales</taxon>
        <taxon>Spirosomataceae</taxon>
        <taxon>Dyadobacter</taxon>
    </lineage>
</organism>
<dbReference type="InterPro" id="IPR013118">
    <property type="entry name" value="Mannitol_DH_C"/>
</dbReference>
<proteinExistence type="predicted"/>
<dbReference type="GO" id="GO:0005829">
    <property type="term" value="C:cytosol"/>
    <property type="evidence" value="ECO:0007669"/>
    <property type="project" value="TreeGrafter"/>
</dbReference>
<dbReference type="KEGG" id="dpf:ON006_31210"/>
<dbReference type="Gene3D" id="1.10.1040.10">
    <property type="entry name" value="N-(1-d-carboxylethyl)-l-norvaline Dehydrogenase, domain 2"/>
    <property type="match status" value="1"/>
</dbReference>
<accession>A0A9E8SKN8</accession>
<evidence type="ECO:0000256" key="1">
    <source>
        <dbReference type="ARBA" id="ARBA00023002"/>
    </source>
</evidence>
<evidence type="ECO:0000313" key="5">
    <source>
        <dbReference type="EMBL" id="WAC12183.1"/>
    </source>
</evidence>
<dbReference type="InterPro" id="IPR008927">
    <property type="entry name" value="6-PGluconate_DH-like_C_sf"/>
</dbReference>
<dbReference type="GO" id="GO:0008926">
    <property type="term" value="F:mannitol-1-phosphate 5-dehydrogenase activity"/>
    <property type="evidence" value="ECO:0007669"/>
    <property type="project" value="TreeGrafter"/>
</dbReference>
<evidence type="ECO:0000256" key="2">
    <source>
        <dbReference type="ARBA" id="ARBA00023027"/>
    </source>
</evidence>
<dbReference type="PANTHER" id="PTHR30524:SF0">
    <property type="entry name" value="ALTRONATE OXIDOREDUCTASE-RELATED"/>
    <property type="match status" value="1"/>
</dbReference>
<name>A0A9E8SKN8_9BACT</name>
<evidence type="ECO:0000259" key="3">
    <source>
        <dbReference type="Pfam" id="PF01232"/>
    </source>
</evidence>
<dbReference type="AlphaFoldDB" id="A0A9E8SKN8"/>
<dbReference type="InterPro" id="IPR036291">
    <property type="entry name" value="NAD(P)-bd_dom_sf"/>
</dbReference>
<keyword evidence="6" id="KW-1185">Reference proteome</keyword>
<protein>
    <submittedName>
        <fullName evidence="5">Tagaturonate reductase</fullName>
    </submittedName>
</protein>
<reference evidence="5" key="1">
    <citation type="submission" date="2022-11" db="EMBL/GenBank/DDBJ databases">
        <title>Dyadobacter pollutisoli sp. nov., isolated from plastic dumped soil.</title>
        <authorList>
            <person name="Kim J.M."/>
            <person name="Kim K.R."/>
            <person name="Lee J.K."/>
            <person name="Hao L."/>
            <person name="Jeon C.O."/>
        </authorList>
    </citation>
    <scope>NUCLEOTIDE SEQUENCE</scope>
    <source>
        <strain evidence="5">U1</strain>
    </source>
</reference>
<dbReference type="SUPFAM" id="SSF48179">
    <property type="entry name" value="6-phosphogluconate dehydrogenase C-terminal domain-like"/>
    <property type="match status" value="1"/>
</dbReference>
<dbReference type="InterPro" id="IPR013328">
    <property type="entry name" value="6PGD_dom2"/>
</dbReference>
<sequence length="514" mass="58157">MGNLFRENLRQLRSQPSVTVPDDSIFHLPEKVLQFGTGAFLRGLADYFIDKANRQGVFNGRIVIVKSTEDGDLKAFERQDNLYTICTRGIENGVSKEENIISSAISRVLSAKTQWSLVLDLAKNPAVSIVISNTTEIGIQLVQDDIYQWPPVSFPGKLLAFLYARYVAFGGNPDFGVVIIPTELITDNGKKLESIVLELAHRNGLEGAFIDWLEQSNFFCNSLVDRIVPGKPEETILKGLEEELGYRDELLITTEHYHLWAIEGDENIRKKLPFYGIDAGLVIEPDIELYRELKLRLLNGAHTLGGGLAHLCGFKTVVEAMANPLFSTYLANLMETEIAPAIPYPVAPGTALNFSRQVIERFQNPHIQHKWLNITQNYSAKILSRVMPTFVNYEKLRDSVPDYMAFGFAAYIYYMKATRKDGDNFYGIFNGDPYLIQDQKAAYFYQKWQVSSLPEMVVVILKDQSIWGKDLSKSEVLSQNVVSYLESIKQNGALETLKSFLEKVEYARTDQFQL</sequence>
<dbReference type="SUPFAM" id="SSF51735">
    <property type="entry name" value="NAD(P)-binding Rossmann-fold domains"/>
    <property type="match status" value="1"/>
</dbReference>